<dbReference type="CDD" id="cd04301">
    <property type="entry name" value="NAT_SF"/>
    <property type="match status" value="1"/>
</dbReference>
<name>A0AAQ2EQJ6_PSEO7</name>
<dbReference type="Gene3D" id="3.40.630.30">
    <property type="match status" value="1"/>
</dbReference>
<reference evidence="3" key="2">
    <citation type="submission" date="2019-06" db="EMBL/GenBank/DDBJ databases">
        <title>Co-occurence of chitin degradation, pigmentation and bioactivity in marine Pseudoalteromonas.</title>
        <authorList>
            <person name="Sonnenschein E.C."/>
            <person name="Bech P.K."/>
        </authorList>
    </citation>
    <scope>NUCLEOTIDE SEQUENCE [LARGE SCALE GENOMIC DNA]</scope>
    <source>
        <strain evidence="3">S1607</strain>
    </source>
</reference>
<proteinExistence type="predicted"/>
<evidence type="ECO:0000313" key="3">
    <source>
        <dbReference type="Proteomes" id="UP000305423"/>
    </source>
</evidence>
<feature type="domain" description="N-acetyltransferase" evidence="1">
    <location>
        <begin position="4"/>
        <end position="159"/>
    </location>
</feature>
<organism evidence="2 3">
    <name type="scientific">Pseudoalteromonas piscicida</name>
    <dbReference type="NCBI Taxonomy" id="43662"/>
    <lineage>
        <taxon>Bacteria</taxon>
        <taxon>Pseudomonadati</taxon>
        <taxon>Pseudomonadota</taxon>
        <taxon>Gammaproteobacteria</taxon>
        <taxon>Alteromonadales</taxon>
        <taxon>Pseudoalteromonadaceae</taxon>
        <taxon>Pseudoalteromonas</taxon>
    </lineage>
</organism>
<dbReference type="InterPro" id="IPR000182">
    <property type="entry name" value="GNAT_dom"/>
</dbReference>
<dbReference type="GO" id="GO:0016747">
    <property type="term" value="F:acyltransferase activity, transferring groups other than amino-acyl groups"/>
    <property type="evidence" value="ECO:0007669"/>
    <property type="project" value="InterPro"/>
</dbReference>
<comment type="caution">
    <text evidence="2">The sequence shown here is derived from an EMBL/GenBank/DDBJ whole genome shotgun (WGS) entry which is preliminary data.</text>
</comment>
<dbReference type="Proteomes" id="UP000305423">
    <property type="component" value="Unassembled WGS sequence"/>
</dbReference>
<dbReference type="RefSeq" id="WP_045963723.1">
    <property type="nucleotide sequence ID" value="NZ_JXXW01000026.1"/>
</dbReference>
<reference evidence="2 3" key="1">
    <citation type="submission" date="2017-12" db="EMBL/GenBank/DDBJ databases">
        <authorList>
            <person name="Paulsen S."/>
            <person name="Gram L.K."/>
        </authorList>
    </citation>
    <scope>NUCLEOTIDE SEQUENCE [LARGE SCALE GENOMIC DNA]</scope>
    <source>
        <strain evidence="2 3">S1607</strain>
    </source>
</reference>
<dbReference type="PROSITE" id="PS51186">
    <property type="entry name" value="GNAT"/>
    <property type="match status" value="1"/>
</dbReference>
<dbReference type="SUPFAM" id="SSF55729">
    <property type="entry name" value="Acyl-CoA N-acyltransferases (Nat)"/>
    <property type="match status" value="1"/>
</dbReference>
<evidence type="ECO:0000259" key="1">
    <source>
        <dbReference type="PROSITE" id="PS51186"/>
    </source>
</evidence>
<dbReference type="AlphaFoldDB" id="A0AAQ2EQJ6"/>
<dbReference type="InterPro" id="IPR016181">
    <property type="entry name" value="Acyl_CoA_acyltransferase"/>
</dbReference>
<evidence type="ECO:0000313" key="2">
    <source>
        <dbReference type="EMBL" id="TMN74195.1"/>
    </source>
</evidence>
<dbReference type="EMBL" id="PNEL01000058">
    <property type="protein sequence ID" value="TMN74195.1"/>
    <property type="molecule type" value="Genomic_DNA"/>
</dbReference>
<dbReference type="Pfam" id="PF13508">
    <property type="entry name" value="Acetyltransf_7"/>
    <property type="match status" value="1"/>
</dbReference>
<accession>A0AAQ2EQJ6</accession>
<gene>
    <name evidence="2" type="ORF">CWB74_18895</name>
</gene>
<protein>
    <submittedName>
        <fullName evidence="2">N-acetyltransferase</fullName>
    </submittedName>
</protein>
<sequence>MLNVTIRPAVPSDAVTLAAISIQVWLDTYAQKGIRHEYAQFALETFSSAYFLERIEKPEFNIFVSEQNGHLLGFILTNHNSDYNNEDYGYEIEKLYVLRHFQGKGVGSQLMNYASIKLGPCFWLYTWVENQANLFYEKYGLTNVGKFTFTFYEWEIENNVFRSSDTLKHLSNVAQR</sequence>